<evidence type="ECO:0000256" key="1">
    <source>
        <dbReference type="SAM" id="MobiDB-lite"/>
    </source>
</evidence>
<evidence type="ECO:0000256" key="2">
    <source>
        <dbReference type="SAM" id="SignalP"/>
    </source>
</evidence>
<organism evidence="3 4">
    <name type="scientific">Giesbergeria anulus</name>
    <dbReference type="NCBI Taxonomy" id="180197"/>
    <lineage>
        <taxon>Bacteria</taxon>
        <taxon>Pseudomonadati</taxon>
        <taxon>Pseudomonadota</taxon>
        <taxon>Betaproteobacteria</taxon>
        <taxon>Burkholderiales</taxon>
        <taxon>Comamonadaceae</taxon>
        <taxon>Giesbergeria</taxon>
    </lineage>
</organism>
<protein>
    <submittedName>
        <fullName evidence="3">Uncharacterized protein</fullName>
    </submittedName>
</protein>
<evidence type="ECO:0000313" key="3">
    <source>
        <dbReference type="EMBL" id="SER43267.1"/>
    </source>
</evidence>
<dbReference type="AlphaFoldDB" id="A0A1H9P5A4"/>
<dbReference type="OrthoDB" id="5422230at2"/>
<dbReference type="Proteomes" id="UP000199766">
    <property type="component" value="Unassembled WGS sequence"/>
</dbReference>
<name>A0A1H9P5A4_9BURK</name>
<dbReference type="EMBL" id="FOGD01000008">
    <property type="protein sequence ID" value="SER43267.1"/>
    <property type="molecule type" value="Genomic_DNA"/>
</dbReference>
<keyword evidence="4" id="KW-1185">Reference proteome</keyword>
<reference evidence="3 4" key="1">
    <citation type="submission" date="2016-10" db="EMBL/GenBank/DDBJ databases">
        <authorList>
            <person name="de Groot N.N."/>
        </authorList>
    </citation>
    <scope>NUCLEOTIDE SEQUENCE [LARGE SCALE GENOMIC DNA]</scope>
    <source>
        <strain evidence="3 4">ATCC 35958</strain>
    </source>
</reference>
<sequence>MQAQPHSSRRTTHRLLLPLLAAAALAGCGTVADLPHLERHAPSGQKKAMSAHHWDVLADDVATRIAYKVSEWPSGQFPLYIKPVQSSDFSAGFHKLLLTRLLDRDITISTEPTEVVLYVDAQLIAHGAPLTGLLPLSSGVSVLRNWQPPAPGRTGPEVGESGGSSTLPAATASHPHNMGPWPTRTEVLITTSLESGQRYLTRTSDIYYLNPDDAFLYAPPPPPPAPTAIKSWRVVAP</sequence>
<evidence type="ECO:0000313" key="4">
    <source>
        <dbReference type="Proteomes" id="UP000199766"/>
    </source>
</evidence>
<feature type="chain" id="PRO_5011657738" evidence="2">
    <location>
        <begin position="27"/>
        <end position="237"/>
    </location>
</feature>
<dbReference type="RefSeq" id="WP_091457880.1">
    <property type="nucleotide sequence ID" value="NZ_FOGD01000008.1"/>
</dbReference>
<dbReference type="STRING" id="180197.SAMN02982919_02372"/>
<feature type="region of interest" description="Disordered" evidence="1">
    <location>
        <begin position="147"/>
        <end position="183"/>
    </location>
</feature>
<accession>A0A1H9P5A4</accession>
<keyword evidence="2" id="KW-0732">Signal</keyword>
<proteinExistence type="predicted"/>
<gene>
    <name evidence="3" type="ORF">SAMN02982919_02372</name>
</gene>
<feature type="signal peptide" evidence="2">
    <location>
        <begin position="1"/>
        <end position="26"/>
    </location>
</feature>